<sequence length="537" mass="58527">MVGSRRRLTVEARAFQVEMQRSVLPDERESEMRPKGMIMQKRAALPASFTTMFRPEDISAAAVTIVAMVAAFCTVYGISTHYHAGANAGILSAVLVMTQSRRGAAGHDRSLPMELAVFLFVALGAAAVGWLLHHAFVVGAAVFIAVVSLSVWTRRFGEKIRRIGSLLALPLVAVLVVPARSNAPGGVPVDILLVCIAGAAAFGWLFVLTRHAIRIGLPMKARKDAKHPVAEPQRTSQGMPASTRMAIQMVIALTAAFAIGRLGFPQHWSWIVLTVYIVCVGATSRGDVLYKGLLRLGGALGGTITAALVQHLFVPHGTETAILIFAVLFVGICLRNINYAWWAASATLVISLLQATGLRSSSGTLELRLEEILIGAVCAVVTAWFVLPIRTESVVRRRLSDALLAFDELASCPTDTQPDERAHKLRVLEDRMARMAPVAEPVEWHRRLTRATPGDDHPAVWVETLRHCFRHADSVAGRQEELVRAIRISRKTLGQKDASTTAALQRLHRLLATDEKQFADRERSMIEPKSPADAQPE</sequence>
<evidence type="ECO:0000256" key="8">
    <source>
        <dbReference type="SAM" id="Phobius"/>
    </source>
</evidence>
<feature type="transmembrane region" description="Helical" evidence="8">
    <location>
        <begin position="136"/>
        <end position="153"/>
    </location>
</feature>
<organism evidence="10 11">
    <name type="scientific">Dyella psychrodurans</name>
    <dbReference type="NCBI Taxonomy" id="1927960"/>
    <lineage>
        <taxon>Bacteria</taxon>
        <taxon>Pseudomonadati</taxon>
        <taxon>Pseudomonadota</taxon>
        <taxon>Gammaproteobacteria</taxon>
        <taxon>Lysobacterales</taxon>
        <taxon>Rhodanobacteraceae</taxon>
        <taxon>Dyella</taxon>
    </lineage>
</organism>
<feature type="domain" description="Integral membrane bound transporter" evidence="9">
    <location>
        <begin position="258"/>
        <end position="381"/>
    </location>
</feature>
<dbReference type="Pfam" id="PF13515">
    <property type="entry name" value="FUSC_2"/>
    <property type="match status" value="1"/>
</dbReference>
<dbReference type="PANTHER" id="PTHR30509">
    <property type="entry name" value="P-HYDROXYBENZOIC ACID EFFLUX PUMP SUBUNIT-RELATED"/>
    <property type="match status" value="1"/>
</dbReference>
<dbReference type="AlphaFoldDB" id="A0A370X0H6"/>
<keyword evidence="11" id="KW-1185">Reference proteome</keyword>
<keyword evidence="2" id="KW-1003">Cell membrane</keyword>
<feature type="transmembrane region" description="Helical" evidence="8">
    <location>
        <begin position="320"/>
        <end position="337"/>
    </location>
</feature>
<evidence type="ECO:0000313" key="10">
    <source>
        <dbReference type="EMBL" id="RDS81771.1"/>
    </source>
</evidence>
<comment type="subcellular location">
    <subcellularLocation>
        <location evidence="1">Cell membrane</location>
        <topology evidence="1">Multi-pass membrane protein</topology>
    </subcellularLocation>
</comment>
<comment type="caution">
    <text evidence="10">The sequence shown here is derived from an EMBL/GenBank/DDBJ whole genome shotgun (WGS) entry which is preliminary data.</text>
</comment>
<evidence type="ECO:0000259" key="9">
    <source>
        <dbReference type="Pfam" id="PF13515"/>
    </source>
</evidence>
<evidence type="ECO:0000313" key="11">
    <source>
        <dbReference type="Proteomes" id="UP000255334"/>
    </source>
</evidence>
<feature type="transmembrane region" description="Helical" evidence="8">
    <location>
        <begin position="245"/>
        <end position="262"/>
    </location>
</feature>
<gene>
    <name evidence="10" type="ORF">DWU99_15180</name>
</gene>
<proteinExistence type="inferred from homology"/>
<evidence type="ECO:0000256" key="1">
    <source>
        <dbReference type="ARBA" id="ARBA00004651"/>
    </source>
</evidence>
<evidence type="ECO:0000256" key="3">
    <source>
        <dbReference type="ARBA" id="ARBA00022692"/>
    </source>
</evidence>
<feature type="transmembrane region" description="Helical" evidence="8">
    <location>
        <begin position="58"/>
        <end position="78"/>
    </location>
</feature>
<evidence type="ECO:0000256" key="6">
    <source>
        <dbReference type="ARBA" id="ARBA00043993"/>
    </source>
</evidence>
<protein>
    <recommendedName>
        <fullName evidence="9">Integral membrane bound transporter domain-containing protein</fullName>
    </recommendedName>
</protein>
<evidence type="ECO:0000256" key="5">
    <source>
        <dbReference type="ARBA" id="ARBA00023136"/>
    </source>
</evidence>
<dbReference type="PANTHER" id="PTHR30509:SF9">
    <property type="entry name" value="MULTIDRUG RESISTANCE PROTEIN MDTO"/>
    <property type="match status" value="1"/>
</dbReference>
<feature type="transmembrane region" description="Helical" evidence="8">
    <location>
        <begin position="293"/>
        <end position="314"/>
    </location>
</feature>
<comment type="similarity">
    <text evidence="6">Belongs to the YccS/YhfK family.</text>
</comment>
<accession>A0A370X0H6</accession>
<evidence type="ECO:0000256" key="4">
    <source>
        <dbReference type="ARBA" id="ARBA00022989"/>
    </source>
</evidence>
<feature type="transmembrane region" description="Helical" evidence="8">
    <location>
        <begin position="160"/>
        <end position="179"/>
    </location>
</feature>
<evidence type="ECO:0000256" key="2">
    <source>
        <dbReference type="ARBA" id="ARBA00022475"/>
    </source>
</evidence>
<keyword evidence="4 8" id="KW-1133">Transmembrane helix</keyword>
<keyword evidence="3 8" id="KW-0812">Transmembrane</keyword>
<dbReference type="InterPro" id="IPR049453">
    <property type="entry name" value="Memb_transporter_dom"/>
</dbReference>
<keyword evidence="5 8" id="KW-0472">Membrane</keyword>
<name>A0A370X0H6_9GAMM</name>
<dbReference type="Proteomes" id="UP000255334">
    <property type="component" value="Unassembled WGS sequence"/>
</dbReference>
<evidence type="ECO:0000256" key="7">
    <source>
        <dbReference type="SAM" id="MobiDB-lite"/>
    </source>
</evidence>
<feature type="region of interest" description="Disordered" evidence="7">
    <location>
        <begin position="517"/>
        <end position="537"/>
    </location>
</feature>
<reference evidence="10 11" key="1">
    <citation type="submission" date="2018-07" db="EMBL/GenBank/DDBJ databases">
        <title>Dyella monticola sp. nov. and Dyella psychrodurans sp. nov. isolated from monsoon evergreen broad-leaved forest soil of Dinghu Mountain, China.</title>
        <authorList>
            <person name="Gao Z."/>
            <person name="Qiu L."/>
        </authorList>
    </citation>
    <scope>NUCLEOTIDE SEQUENCE [LARGE SCALE GENOMIC DNA]</scope>
    <source>
        <strain evidence="10 11">4MSK11</strain>
    </source>
</reference>
<feature type="transmembrane region" description="Helical" evidence="8">
    <location>
        <begin position="191"/>
        <end position="213"/>
    </location>
</feature>
<feature type="compositionally biased region" description="Basic and acidic residues" evidence="7">
    <location>
        <begin position="517"/>
        <end position="526"/>
    </location>
</feature>
<feature type="transmembrane region" description="Helical" evidence="8">
    <location>
        <begin position="372"/>
        <end position="389"/>
    </location>
</feature>
<dbReference type="EMBL" id="QRBF01000006">
    <property type="protein sequence ID" value="RDS81771.1"/>
    <property type="molecule type" value="Genomic_DNA"/>
</dbReference>
<dbReference type="GO" id="GO:0005886">
    <property type="term" value="C:plasma membrane"/>
    <property type="evidence" value="ECO:0007669"/>
    <property type="project" value="UniProtKB-SubCell"/>
</dbReference>